<evidence type="ECO:0000313" key="7">
    <source>
        <dbReference type="Proteomes" id="UP000237082"/>
    </source>
</evidence>
<keyword evidence="2" id="KW-0479">Metal-binding</keyword>
<dbReference type="InterPro" id="IPR036922">
    <property type="entry name" value="Rieske_2Fe-2S_sf"/>
</dbReference>
<dbReference type="Proteomes" id="UP000237082">
    <property type="component" value="Unassembled WGS sequence"/>
</dbReference>
<feature type="domain" description="Rieske" evidence="5">
    <location>
        <begin position="7"/>
        <end position="114"/>
    </location>
</feature>
<dbReference type="PROSITE" id="PS51296">
    <property type="entry name" value="RIESKE"/>
    <property type="match status" value="1"/>
</dbReference>
<evidence type="ECO:0000256" key="3">
    <source>
        <dbReference type="ARBA" id="ARBA00023004"/>
    </source>
</evidence>
<sequence>MAAAQTRLICASSQLEDGGLAHRFEIEQPDGSKLPAIAIRYQGQVYGYLNRCRHIPIELDLQDGQVFDLTGHHLICSMHGARYHPATGYCSWGPCRGQSLAALDLIEENGEVWLNAMPSEFC</sequence>
<dbReference type="EMBL" id="PQWB01000088">
    <property type="protein sequence ID" value="POZ60917.1"/>
    <property type="molecule type" value="Genomic_DNA"/>
</dbReference>
<keyword evidence="3" id="KW-0408">Iron</keyword>
<evidence type="ECO:0000256" key="1">
    <source>
        <dbReference type="ARBA" id="ARBA00022714"/>
    </source>
</evidence>
<evidence type="ECO:0000313" key="6">
    <source>
        <dbReference type="EMBL" id="POZ60917.1"/>
    </source>
</evidence>
<reference evidence="7" key="1">
    <citation type="submission" date="2018-02" db="EMBL/GenBank/DDBJ databases">
        <authorList>
            <person name="O'Hara-Hanley K."/>
            <person name="Soby S."/>
        </authorList>
    </citation>
    <scope>NUCLEOTIDE SEQUENCE [LARGE SCALE GENOMIC DNA]</scope>
    <source>
        <strain evidence="7">MWU14-2602</strain>
    </source>
</reference>
<evidence type="ECO:0000256" key="2">
    <source>
        <dbReference type="ARBA" id="ARBA00022723"/>
    </source>
</evidence>
<dbReference type="RefSeq" id="WP_103903778.1">
    <property type="nucleotide sequence ID" value="NZ_PQWB01000088.1"/>
</dbReference>
<dbReference type="SUPFAM" id="SSF50022">
    <property type="entry name" value="ISP domain"/>
    <property type="match status" value="1"/>
</dbReference>
<comment type="caution">
    <text evidence="6">The sequence shown here is derived from an EMBL/GenBank/DDBJ whole genome shotgun (WGS) entry which is preliminary data.</text>
</comment>
<organism evidence="6 7">
    <name type="scientific">Chromobacterium alticapitis</name>
    <dbReference type="NCBI Taxonomy" id="2073169"/>
    <lineage>
        <taxon>Bacteria</taxon>
        <taxon>Pseudomonadati</taxon>
        <taxon>Pseudomonadota</taxon>
        <taxon>Betaproteobacteria</taxon>
        <taxon>Neisseriales</taxon>
        <taxon>Chromobacteriaceae</taxon>
        <taxon>Chromobacterium</taxon>
    </lineage>
</organism>
<name>A0A2S5DD70_9NEIS</name>
<keyword evidence="4" id="KW-0411">Iron-sulfur</keyword>
<accession>A0A2S5DD70</accession>
<keyword evidence="1" id="KW-0001">2Fe-2S</keyword>
<dbReference type="PANTHER" id="PTHR40261:SF1">
    <property type="entry name" value="RIESKE DOMAIN-CONTAINING PROTEIN"/>
    <property type="match status" value="1"/>
</dbReference>
<evidence type="ECO:0000256" key="4">
    <source>
        <dbReference type="ARBA" id="ARBA00023014"/>
    </source>
</evidence>
<proteinExistence type="predicted"/>
<dbReference type="OrthoDB" id="9794779at2"/>
<protein>
    <submittedName>
        <fullName evidence="6">(2Fe-2S)-binding protein</fullName>
    </submittedName>
</protein>
<dbReference type="PANTHER" id="PTHR40261">
    <property type="match status" value="1"/>
</dbReference>
<keyword evidence="7" id="KW-1185">Reference proteome</keyword>
<evidence type="ECO:0000259" key="5">
    <source>
        <dbReference type="PROSITE" id="PS51296"/>
    </source>
</evidence>
<dbReference type="InterPro" id="IPR017941">
    <property type="entry name" value="Rieske_2Fe-2S"/>
</dbReference>
<dbReference type="Pfam" id="PF00355">
    <property type="entry name" value="Rieske"/>
    <property type="match status" value="1"/>
</dbReference>
<gene>
    <name evidence="6" type="ORF">C2I19_16540</name>
</gene>
<dbReference type="Gene3D" id="2.102.10.10">
    <property type="entry name" value="Rieske [2Fe-2S] iron-sulphur domain"/>
    <property type="match status" value="1"/>
</dbReference>
<dbReference type="GO" id="GO:0051537">
    <property type="term" value="F:2 iron, 2 sulfur cluster binding"/>
    <property type="evidence" value="ECO:0007669"/>
    <property type="project" value="UniProtKB-KW"/>
</dbReference>
<dbReference type="GO" id="GO:0046872">
    <property type="term" value="F:metal ion binding"/>
    <property type="evidence" value="ECO:0007669"/>
    <property type="project" value="UniProtKB-KW"/>
</dbReference>
<dbReference type="AlphaFoldDB" id="A0A2S5DD70"/>
<dbReference type="CDD" id="cd03467">
    <property type="entry name" value="Rieske"/>
    <property type="match status" value="1"/>
</dbReference>